<evidence type="ECO:0000313" key="3">
    <source>
        <dbReference type="Proteomes" id="UP000436027"/>
    </source>
</evidence>
<dbReference type="InterPro" id="IPR011059">
    <property type="entry name" value="Metal-dep_hydrolase_composite"/>
</dbReference>
<dbReference type="AlphaFoldDB" id="A0AAD3ZZ87"/>
<evidence type="ECO:0000313" key="2">
    <source>
        <dbReference type="EMBL" id="KAB1886759.1"/>
    </source>
</evidence>
<comment type="caution">
    <text evidence="2">The sequence shown here is derived from an EMBL/GenBank/DDBJ whole genome shotgun (WGS) entry which is preliminary data.</text>
</comment>
<proteinExistence type="predicted"/>
<dbReference type="RefSeq" id="WP_151486046.1">
    <property type="nucleotide sequence ID" value="NZ_BAAAIN010000002.1"/>
</dbReference>
<dbReference type="InterPro" id="IPR032466">
    <property type="entry name" value="Metal_Hydrolase"/>
</dbReference>
<dbReference type="InterPro" id="IPR013108">
    <property type="entry name" value="Amidohydro_3"/>
</dbReference>
<dbReference type="Pfam" id="PF07969">
    <property type="entry name" value="Amidohydro_3"/>
    <property type="match status" value="1"/>
</dbReference>
<feature type="domain" description="Amidohydrolase 3" evidence="1">
    <location>
        <begin position="104"/>
        <end position="445"/>
    </location>
</feature>
<organism evidence="2 3">
    <name type="scientific">Microbacterium maritypicum</name>
    <name type="common">Microbacterium liquefaciens</name>
    <dbReference type="NCBI Taxonomy" id="33918"/>
    <lineage>
        <taxon>Bacteria</taxon>
        <taxon>Bacillati</taxon>
        <taxon>Actinomycetota</taxon>
        <taxon>Actinomycetes</taxon>
        <taxon>Micrococcales</taxon>
        <taxon>Microbacteriaceae</taxon>
        <taxon>Microbacterium</taxon>
    </lineage>
</organism>
<sequence length="448" mass="47762">MTQSLHGDEADLIIRGGRIHTLDPSDAIVGALAVRDGVIIARGDDAESLDARAVIELDGRTVIPGINDAHLHAAWLGARWPHLFFSDTPPEEQPSGRLVSSAGERRTALRRAWALLAELGITSYTEPGIGPGEDDGETGCFGSDMLDTYLELHRERTQTSRVTLLRLFGTIDGESTLADFERGIRTPPPASDARWLAVPGVKIFADGIPPLATAWVDEPYADGTTGGLLTRGEPDARTAFRRMLELASARGMQIAVHATGDRSIAEFLSVLERRHGDHPTPAGPHYVVHGDLATTAQIARMGRIGAGFAVQPLIAAHTHSWAAVQLGEARLATAWPLAEMLTSDALTTVTSDSPIASPDWRLGLDASLALLTAAGIADDAQSRNRLLRSMTVEAARQDGASAWKGSLEVGRVADLTVLDGDPLTPGRDFATIGVARTIVDGRTVFTRD</sequence>
<dbReference type="SUPFAM" id="SSF51338">
    <property type="entry name" value="Composite domain of metallo-dependent hydrolases"/>
    <property type="match status" value="1"/>
</dbReference>
<name>A0AAD3ZZ87_MICMQ</name>
<accession>A0AAD3ZZ87</accession>
<dbReference type="PANTHER" id="PTHR22642">
    <property type="entry name" value="IMIDAZOLONEPROPIONASE"/>
    <property type="match status" value="1"/>
</dbReference>
<protein>
    <submittedName>
        <fullName evidence="2">Amidohydrolase family protein</fullName>
    </submittedName>
</protein>
<dbReference type="Proteomes" id="UP000436027">
    <property type="component" value="Unassembled WGS sequence"/>
</dbReference>
<dbReference type="PANTHER" id="PTHR22642:SF2">
    <property type="entry name" value="PROTEIN LONG AFTER FAR-RED 3"/>
    <property type="match status" value="1"/>
</dbReference>
<evidence type="ECO:0000259" key="1">
    <source>
        <dbReference type="Pfam" id="PF07969"/>
    </source>
</evidence>
<dbReference type="EMBL" id="WAAQ01000001">
    <property type="protein sequence ID" value="KAB1886759.1"/>
    <property type="molecule type" value="Genomic_DNA"/>
</dbReference>
<dbReference type="SUPFAM" id="SSF51556">
    <property type="entry name" value="Metallo-dependent hydrolases"/>
    <property type="match status" value="1"/>
</dbReference>
<gene>
    <name evidence="2" type="ORF">F6W70_04810</name>
</gene>
<dbReference type="Gene3D" id="3.20.20.140">
    <property type="entry name" value="Metal-dependent hydrolases"/>
    <property type="match status" value="1"/>
</dbReference>
<dbReference type="Gene3D" id="2.30.40.10">
    <property type="entry name" value="Urease, subunit C, domain 1"/>
    <property type="match status" value="2"/>
</dbReference>
<reference evidence="2 3" key="1">
    <citation type="submission" date="2019-09" db="EMBL/GenBank/DDBJ databases">
        <title>Whole genome sequencing of Microbacterium maritypicum.</title>
        <authorList>
            <person name="Lenchi N."/>
        </authorList>
    </citation>
    <scope>NUCLEOTIDE SEQUENCE [LARGE SCALE GENOMIC DNA]</scope>
    <source>
        <strain evidence="2 3">DSM 12512</strain>
    </source>
</reference>
<dbReference type="GO" id="GO:0016810">
    <property type="term" value="F:hydrolase activity, acting on carbon-nitrogen (but not peptide) bonds"/>
    <property type="evidence" value="ECO:0007669"/>
    <property type="project" value="InterPro"/>
</dbReference>